<dbReference type="EMBL" id="CP059567">
    <property type="protein sequence ID" value="QMT41396.1"/>
    <property type="molecule type" value="Genomic_DNA"/>
</dbReference>
<reference evidence="2 3" key="1">
    <citation type="submission" date="2020-07" db="EMBL/GenBank/DDBJ databases">
        <title>Genomic diversity of species in the Neisseriaceae family.</title>
        <authorList>
            <person name="Vincent A.T."/>
            <person name="Bernet E."/>
            <person name="Veyrier F.J."/>
        </authorList>
    </citation>
    <scope>NUCLEOTIDE SEQUENCE [LARGE SCALE GENOMIC DNA]</scope>
    <source>
        <strain evidence="2 3">DSM 22244</strain>
    </source>
</reference>
<feature type="transmembrane region" description="Helical" evidence="1">
    <location>
        <begin position="20"/>
        <end position="39"/>
    </location>
</feature>
<evidence type="ECO:0000256" key="1">
    <source>
        <dbReference type="SAM" id="Phobius"/>
    </source>
</evidence>
<evidence type="ECO:0000313" key="2">
    <source>
        <dbReference type="EMBL" id="QMT41396.1"/>
    </source>
</evidence>
<dbReference type="RefSeq" id="WP_182122931.1">
    <property type="nucleotide sequence ID" value="NZ_CP059567.1"/>
</dbReference>
<dbReference type="AlphaFoldDB" id="A0A7D7NCX0"/>
<organism evidence="2 3">
    <name type="scientific">Neisseria shayeganii</name>
    <dbReference type="NCBI Taxonomy" id="607712"/>
    <lineage>
        <taxon>Bacteria</taxon>
        <taxon>Pseudomonadati</taxon>
        <taxon>Pseudomonadota</taxon>
        <taxon>Betaproteobacteria</taxon>
        <taxon>Neisseriales</taxon>
        <taxon>Neisseriaceae</taxon>
        <taxon>Neisseria</taxon>
    </lineage>
</organism>
<sequence>MILSNNRKAKPWYREPWPWLLAAGPIIVVFAALYTYHLAANYNKPSMVTDDYYKEGKNIGLQLERDQTAATRGIRAQVLVNPDNDRAKVLLSGQIEPGSKLRLLWLHPARSEHDQSVVLQRQGDAAPSGNQVEYTAVFKTLPATHHWYVRVEDEAGQWRVQGRWDTNQGQSLTLQPMHQAAPQPAP</sequence>
<keyword evidence="1" id="KW-1133">Transmembrane helix</keyword>
<dbReference type="InterPro" id="IPR008620">
    <property type="entry name" value="FixH"/>
</dbReference>
<gene>
    <name evidence="2" type="ORF">H3L94_05055</name>
</gene>
<accession>A0A7D7NCX0</accession>
<dbReference type="KEGG" id="nsg:H3L94_05055"/>
<proteinExistence type="predicted"/>
<keyword evidence="1" id="KW-0472">Membrane</keyword>
<protein>
    <submittedName>
        <fullName evidence="2">FixH family protein</fullName>
    </submittedName>
</protein>
<keyword evidence="1" id="KW-0812">Transmembrane</keyword>
<evidence type="ECO:0000313" key="3">
    <source>
        <dbReference type="Proteomes" id="UP000514752"/>
    </source>
</evidence>
<dbReference type="Pfam" id="PF05751">
    <property type="entry name" value="FixH"/>
    <property type="match status" value="1"/>
</dbReference>
<dbReference type="Proteomes" id="UP000514752">
    <property type="component" value="Chromosome"/>
</dbReference>
<name>A0A7D7NCX0_9NEIS</name>